<reference evidence="3 4" key="1">
    <citation type="journal article" date="2018" name="Cell">
        <title>The Chara Genome: Secondary Complexity and Implications for Plant Terrestrialization.</title>
        <authorList>
            <person name="Nishiyama T."/>
            <person name="Sakayama H."/>
            <person name="Vries J.D."/>
            <person name="Buschmann H."/>
            <person name="Saint-Marcoux D."/>
            <person name="Ullrich K.K."/>
            <person name="Haas F.B."/>
            <person name="Vanderstraeten L."/>
            <person name="Becker D."/>
            <person name="Lang D."/>
            <person name="Vosolsobe S."/>
            <person name="Rombauts S."/>
            <person name="Wilhelmsson P.K.I."/>
            <person name="Janitza P."/>
            <person name="Kern R."/>
            <person name="Heyl A."/>
            <person name="Rumpler F."/>
            <person name="Villalobos L.I.A.C."/>
            <person name="Clay J.M."/>
            <person name="Skokan R."/>
            <person name="Toyoda A."/>
            <person name="Suzuki Y."/>
            <person name="Kagoshima H."/>
            <person name="Schijlen E."/>
            <person name="Tajeshwar N."/>
            <person name="Catarino B."/>
            <person name="Hetherington A.J."/>
            <person name="Saltykova A."/>
            <person name="Bonnot C."/>
            <person name="Breuninger H."/>
            <person name="Symeonidi A."/>
            <person name="Radhakrishnan G.V."/>
            <person name="Van Nieuwerburgh F."/>
            <person name="Deforce D."/>
            <person name="Chang C."/>
            <person name="Karol K.G."/>
            <person name="Hedrich R."/>
            <person name="Ulvskov P."/>
            <person name="Glockner G."/>
            <person name="Delwiche C.F."/>
            <person name="Petrasek J."/>
            <person name="Van de Peer Y."/>
            <person name="Friml J."/>
            <person name="Beilby M."/>
            <person name="Dolan L."/>
            <person name="Kohara Y."/>
            <person name="Sugano S."/>
            <person name="Fujiyama A."/>
            <person name="Delaux P.-M."/>
            <person name="Quint M."/>
            <person name="TheiBen G."/>
            <person name="Hagemann M."/>
            <person name="Harholt J."/>
            <person name="Dunand C."/>
            <person name="Zachgo S."/>
            <person name="Langdale J."/>
            <person name="Maumus F."/>
            <person name="Straeten D.V.D."/>
            <person name="Gould S.B."/>
            <person name="Rensing S.A."/>
        </authorList>
    </citation>
    <scope>NUCLEOTIDE SEQUENCE [LARGE SCALE GENOMIC DNA]</scope>
    <source>
        <strain evidence="3 4">S276</strain>
    </source>
</reference>
<dbReference type="Gramene" id="GBG59973">
    <property type="protein sequence ID" value="GBG59973"/>
    <property type="gene ID" value="CBR_g304"/>
</dbReference>
<feature type="region of interest" description="Disordered" evidence="2">
    <location>
        <begin position="229"/>
        <end position="272"/>
    </location>
</feature>
<feature type="region of interest" description="Disordered" evidence="2">
    <location>
        <begin position="279"/>
        <end position="298"/>
    </location>
</feature>
<keyword evidence="4" id="KW-1185">Reference proteome</keyword>
<comment type="caution">
    <text evidence="3">The sequence shown here is derived from an EMBL/GenBank/DDBJ whole genome shotgun (WGS) entry which is preliminary data.</text>
</comment>
<keyword evidence="1" id="KW-0175">Coiled coil</keyword>
<feature type="region of interest" description="Disordered" evidence="2">
    <location>
        <begin position="35"/>
        <end position="76"/>
    </location>
</feature>
<name>A0A388JQD3_CHABU</name>
<dbReference type="Proteomes" id="UP000265515">
    <property type="component" value="Unassembled WGS sequence"/>
</dbReference>
<protein>
    <submittedName>
        <fullName evidence="3">Uncharacterized protein</fullName>
    </submittedName>
</protein>
<dbReference type="EMBL" id="BFEA01000008">
    <property type="protein sequence ID" value="GBG59973.1"/>
    <property type="molecule type" value="Genomic_DNA"/>
</dbReference>
<evidence type="ECO:0000313" key="4">
    <source>
        <dbReference type="Proteomes" id="UP000265515"/>
    </source>
</evidence>
<evidence type="ECO:0000256" key="1">
    <source>
        <dbReference type="SAM" id="Coils"/>
    </source>
</evidence>
<sequence>MEDRGITGVIAVIMTKGIGAAMSEIEAAMIGAHCPHPRRYRNSQPSSSSDSHHGRSLSPSRHDQNFPRRSSSDPIHSKVAEIGKSVAVNCQYVENEQQKKAVKESRRIERKEAEECEAAERLQLDQNRKEEEDKARKNVKRIEEINKNVDIKVAVRVGELREDVREDVRQEVREAINELSMAVAKGKQKVVFQDTSLTQSDASSSETEELELRGRTRNLCISEKCKREPEPIFEDSPPMELPPKRYGPMGNAVSNSNGGLLPTSTSSSPQVAGASNVLNAIVPCQAPQNRSGELERRE</sequence>
<feature type="compositionally biased region" description="Polar residues" evidence="2">
    <location>
        <begin position="252"/>
        <end position="270"/>
    </location>
</feature>
<dbReference type="AlphaFoldDB" id="A0A388JQD3"/>
<evidence type="ECO:0000313" key="3">
    <source>
        <dbReference type="EMBL" id="GBG59973.1"/>
    </source>
</evidence>
<evidence type="ECO:0000256" key="2">
    <source>
        <dbReference type="SAM" id="MobiDB-lite"/>
    </source>
</evidence>
<gene>
    <name evidence="3" type="ORF">CBR_g304</name>
</gene>
<proteinExistence type="predicted"/>
<feature type="coiled-coil region" evidence="1">
    <location>
        <begin position="94"/>
        <end position="185"/>
    </location>
</feature>
<organism evidence="3 4">
    <name type="scientific">Chara braunii</name>
    <name type="common">Braun's stonewort</name>
    <dbReference type="NCBI Taxonomy" id="69332"/>
    <lineage>
        <taxon>Eukaryota</taxon>
        <taxon>Viridiplantae</taxon>
        <taxon>Streptophyta</taxon>
        <taxon>Charophyceae</taxon>
        <taxon>Charales</taxon>
        <taxon>Characeae</taxon>
        <taxon>Chara</taxon>
    </lineage>
</organism>
<accession>A0A388JQD3</accession>